<sequence>MLLEFKITDVGFMSYYLGLEMLDCNLIKTPMECRVKLLKFDDRIKEYPTLFKSLVGSLRYLTCIRLNILFLVGVVSRYMEAPTSAHMKAAKRILCYLKGTIEFGLFYSFSHDFQLMGFCDSDFASDIDDRKNTFGFMFFLEIVASLGVLRNNPL</sequence>
<dbReference type="AlphaFoldDB" id="A0A5D2BJK7"/>
<keyword evidence="2" id="KW-1185">Reference proteome</keyword>
<evidence type="ECO:0000313" key="2">
    <source>
        <dbReference type="Proteomes" id="UP000323506"/>
    </source>
</evidence>
<evidence type="ECO:0008006" key="3">
    <source>
        <dbReference type="Google" id="ProtNLM"/>
    </source>
</evidence>
<proteinExistence type="predicted"/>
<dbReference type="Proteomes" id="UP000323506">
    <property type="component" value="Chromosome D08"/>
</dbReference>
<reference evidence="1 2" key="1">
    <citation type="submission" date="2019-06" db="EMBL/GenBank/DDBJ databases">
        <title>WGS assembly of Gossypium darwinii.</title>
        <authorList>
            <person name="Chen Z.J."/>
            <person name="Sreedasyam A."/>
            <person name="Ando A."/>
            <person name="Song Q."/>
            <person name="De L."/>
            <person name="Hulse-Kemp A."/>
            <person name="Ding M."/>
            <person name="Ye W."/>
            <person name="Kirkbride R."/>
            <person name="Jenkins J."/>
            <person name="Plott C."/>
            <person name="Lovell J."/>
            <person name="Lin Y.-M."/>
            <person name="Vaughn R."/>
            <person name="Liu B."/>
            <person name="Li W."/>
            <person name="Simpson S."/>
            <person name="Scheffler B."/>
            <person name="Saski C."/>
            <person name="Grover C."/>
            <person name="Hu G."/>
            <person name="Conover J."/>
            <person name="Carlson J."/>
            <person name="Shu S."/>
            <person name="Boston L."/>
            <person name="Williams M."/>
            <person name="Peterson D."/>
            <person name="Mcgee K."/>
            <person name="Jones D."/>
            <person name="Wendel J."/>
            <person name="Stelly D."/>
            <person name="Grimwood J."/>
            <person name="Schmutz J."/>
        </authorList>
    </citation>
    <scope>NUCLEOTIDE SEQUENCE [LARGE SCALE GENOMIC DNA]</scope>
    <source>
        <strain evidence="1">1808015.09</strain>
    </source>
</reference>
<evidence type="ECO:0000313" key="1">
    <source>
        <dbReference type="EMBL" id="TYG56485.1"/>
    </source>
</evidence>
<accession>A0A5D2BJK7</accession>
<dbReference type="PANTHER" id="PTHR11439">
    <property type="entry name" value="GAG-POL-RELATED RETROTRANSPOSON"/>
    <property type="match status" value="1"/>
</dbReference>
<gene>
    <name evidence="1" type="ORF">ES288_D08G067500v1</name>
</gene>
<protein>
    <recommendedName>
        <fullName evidence="3">Reverse transcriptase Ty1/copia-type domain-containing protein</fullName>
    </recommendedName>
</protein>
<dbReference type="PANTHER" id="PTHR11439:SF517">
    <property type="entry name" value="CYSTEINE-RICH RLK (RECEPTOR-LIKE PROTEIN KINASE) 8"/>
    <property type="match status" value="1"/>
</dbReference>
<name>A0A5D2BJK7_GOSDA</name>
<dbReference type="EMBL" id="CM017708">
    <property type="protein sequence ID" value="TYG56485.1"/>
    <property type="molecule type" value="Genomic_DNA"/>
</dbReference>
<organism evidence="1 2">
    <name type="scientific">Gossypium darwinii</name>
    <name type="common">Darwin's cotton</name>
    <name type="synonym">Gossypium barbadense var. darwinii</name>
    <dbReference type="NCBI Taxonomy" id="34276"/>
    <lineage>
        <taxon>Eukaryota</taxon>
        <taxon>Viridiplantae</taxon>
        <taxon>Streptophyta</taxon>
        <taxon>Embryophyta</taxon>
        <taxon>Tracheophyta</taxon>
        <taxon>Spermatophyta</taxon>
        <taxon>Magnoliopsida</taxon>
        <taxon>eudicotyledons</taxon>
        <taxon>Gunneridae</taxon>
        <taxon>Pentapetalae</taxon>
        <taxon>rosids</taxon>
        <taxon>malvids</taxon>
        <taxon>Malvales</taxon>
        <taxon>Malvaceae</taxon>
        <taxon>Malvoideae</taxon>
        <taxon>Gossypium</taxon>
    </lineage>
</organism>